<keyword evidence="4" id="KW-1185">Reference proteome</keyword>
<evidence type="ECO:0000259" key="2">
    <source>
        <dbReference type="Pfam" id="PF10338"/>
    </source>
</evidence>
<dbReference type="OrthoDB" id="4087970at2759"/>
<accession>A0A553HTM3</accession>
<dbReference type="InterPro" id="IPR019434">
    <property type="entry name" value="DUF2423"/>
</dbReference>
<name>A0A553HTM3_9PEZI</name>
<feature type="region of interest" description="Disordered" evidence="1">
    <location>
        <begin position="129"/>
        <end position="212"/>
    </location>
</feature>
<evidence type="ECO:0000256" key="1">
    <source>
        <dbReference type="SAM" id="MobiDB-lite"/>
    </source>
</evidence>
<evidence type="ECO:0000313" key="3">
    <source>
        <dbReference type="EMBL" id="TRX91300.1"/>
    </source>
</evidence>
<reference evidence="4" key="1">
    <citation type="submission" date="2019-06" db="EMBL/GenBank/DDBJ databases">
        <title>Draft genome sequence of the griseofulvin-producing fungus Xylaria cubensis strain G536.</title>
        <authorList>
            <person name="Mead M.E."/>
            <person name="Raja H.A."/>
            <person name="Steenwyk J.L."/>
            <person name="Knowles S.L."/>
            <person name="Oberlies N.H."/>
            <person name="Rokas A."/>
        </authorList>
    </citation>
    <scope>NUCLEOTIDE SEQUENCE [LARGE SCALE GENOMIC DNA]</scope>
    <source>
        <strain evidence="4">G536</strain>
    </source>
</reference>
<dbReference type="EMBL" id="VFLP01000046">
    <property type="protein sequence ID" value="TRX91300.1"/>
    <property type="molecule type" value="Genomic_DNA"/>
</dbReference>
<dbReference type="AlphaFoldDB" id="A0A553HTM3"/>
<dbReference type="Proteomes" id="UP000319160">
    <property type="component" value="Unassembled WGS sequence"/>
</dbReference>
<proteinExistence type="predicted"/>
<dbReference type="Pfam" id="PF10338">
    <property type="entry name" value="YBL028C_N"/>
    <property type="match status" value="1"/>
</dbReference>
<dbReference type="GO" id="GO:0030687">
    <property type="term" value="C:preribosome, large subunit precursor"/>
    <property type="evidence" value="ECO:0007669"/>
    <property type="project" value="TreeGrafter"/>
</dbReference>
<comment type="caution">
    <text evidence="3">The sequence shown here is derived from an EMBL/GenBank/DDBJ whole genome shotgun (WGS) entry which is preliminary data.</text>
</comment>
<sequence>MPAVSRRPFALNPLNATPRSLSIGYCQFTHYGSSISPAITFDLFNLSSQLATEHRIPQRILHASLFSIQSRILTANNSKYFDGISIMAKSSRASSRKANNQRLKAKVFGPVETERNARLSAKLLELAAAPKPEQAESESMNVVEDTDAGNNSNAEKEGATAADETAMDVDIAKTAATSSKSSSKKGRIEKRRKTSKIVFPKYGDKTKKKRKH</sequence>
<organism evidence="3 4">
    <name type="scientific">Xylaria flabelliformis</name>
    <dbReference type="NCBI Taxonomy" id="2512241"/>
    <lineage>
        <taxon>Eukaryota</taxon>
        <taxon>Fungi</taxon>
        <taxon>Dikarya</taxon>
        <taxon>Ascomycota</taxon>
        <taxon>Pezizomycotina</taxon>
        <taxon>Sordariomycetes</taxon>
        <taxon>Xylariomycetidae</taxon>
        <taxon>Xylariales</taxon>
        <taxon>Xylariaceae</taxon>
        <taxon>Xylaria</taxon>
    </lineage>
</organism>
<gene>
    <name evidence="3" type="ORF">FHL15_007722</name>
</gene>
<feature type="domain" description="DUF2423" evidence="2">
    <location>
        <begin position="87"/>
        <end position="130"/>
    </location>
</feature>
<dbReference type="PANTHER" id="PTHR28219">
    <property type="entry name" value="UPF0642 PROTEIN YBL028C"/>
    <property type="match status" value="1"/>
</dbReference>
<protein>
    <recommendedName>
        <fullName evidence="2">DUF2423 domain-containing protein</fullName>
    </recommendedName>
</protein>
<feature type="compositionally biased region" description="Low complexity" evidence="1">
    <location>
        <begin position="172"/>
        <end position="181"/>
    </location>
</feature>
<dbReference type="PANTHER" id="PTHR28219:SF1">
    <property type="entry name" value="UPF0642 PROTEIN YBL028C"/>
    <property type="match status" value="1"/>
</dbReference>
<feature type="compositionally biased region" description="Basic residues" evidence="1">
    <location>
        <begin position="182"/>
        <end position="195"/>
    </location>
</feature>
<evidence type="ECO:0000313" key="4">
    <source>
        <dbReference type="Proteomes" id="UP000319160"/>
    </source>
</evidence>